<feature type="domain" description="Nephrocystin 3-like N-terminal" evidence="2">
    <location>
        <begin position="19"/>
        <end position="177"/>
    </location>
</feature>
<accession>A0ABR3IWQ3</accession>
<evidence type="ECO:0000259" key="2">
    <source>
        <dbReference type="Pfam" id="PF24883"/>
    </source>
</evidence>
<dbReference type="Proteomes" id="UP001556367">
    <property type="component" value="Unassembled WGS sequence"/>
</dbReference>
<dbReference type="SUPFAM" id="SSF52540">
    <property type="entry name" value="P-loop containing nucleoside triphosphate hydrolases"/>
    <property type="match status" value="1"/>
</dbReference>
<keyword evidence="4" id="KW-1185">Reference proteome</keyword>
<sequence length="466" mass="52946">MLGQLVSCMQGTRTGLLAEIQGWIQRLGSEQVFWVKGRLGTGKTTIAHTIAKHAQDAGLLGANFFFSRFDESLHDPRLIFPTIAYHLSRFHPAFKQAIISAVAADPDIAHLQPANQFDLLLRRAATTLNDVRHPIVFVFDALDEFERGIGSFRDVMYLFIHGLATLSPNIRIFVTSRPEPYIDCLMRSVTTRGLPIRVYDLDRDPETRDDIRTYLRTGLVQISASWCLGDDENQWYTADEYRQLVSRACNSFVYASAALRFIADPVAYDPRGQLDVLLGARPATSSSNPNPHSALDNLYMLVLQRAYPESHETSEATLEMLRSILAHSGVVTNLTHSDYSDDMISHFISCTRVDFSRYLRHLGAIFSTREDGFLVPHHWESFTKFLTSRKRCFDLRFFVDRNRYQLRLAFRCFETVKRCYTEHMSDLPIVPSMTAAAVPPHTEAVSPQQRGVLVCFPLVDTLDIEM</sequence>
<keyword evidence="1" id="KW-0677">Repeat</keyword>
<dbReference type="Pfam" id="PF24883">
    <property type="entry name" value="NPHP3_N"/>
    <property type="match status" value="1"/>
</dbReference>
<protein>
    <recommendedName>
        <fullName evidence="2">Nephrocystin 3-like N-terminal domain-containing protein</fullName>
    </recommendedName>
</protein>
<dbReference type="EMBL" id="JASNQZ010000015">
    <property type="protein sequence ID" value="KAL0947714.1"/>
    <property type="molecule type" value="Genomic_DNA"/>
</dbReference>
<dbReference type="PANTHER" id="PTHR10039">
    <property type="entry name" value="AMELOGENIN"/>
    <property type="match status" value="1"/>
</dbReference>
<evidence type="ECO:0000256" key="1">
    <source>
        <dbReference type="ARBA" id="ARBA00022737"/>
    </source>
</evidence>
<dbReference type="PANTHER" id="PTHR10039:SF5">
    <property type="entry name" value="NACHT DOMAIN-CONTAINING PROTEIN"/>
    <property type="match status" value="1"/>
</dbReference>
<reference evidence="4" key="1">
    <citation type="submission" date="2024-06" db="EMBL/GenBank/DDBJ databases">
        <title>Multi-omics analyses provide insights into the biosynthesis of the anticancer antibiotic pleurotin in Hohenbuehelia grisea.</title>
        <authorList>
            <person name="Weaver J.A."/>
            <person name="Alberti F."/>
        </authorList>
    </citation>
    <scope>NUCLEOTIDE SEQUENCE [LARGE SCALE GENOMIC DNA]</scope>
    <source>
        <strain evidence="4">T-177</strain>
    </source>
</reference>
<organism evidence="3 4">
    <name type="scientific">Hohenbuehelia grisea</name>
    <dbReference type="NCBI Taxonomy" id="104357"/>
    <lineage>
        <taxon>Eukaryota</taxon>
        <taxon>Fungi</taxon>
        <taxon>Dikarya</taxon>
        <taxon>Basidiomycota</taxon>
        <taxon>Agaricomycotina</taxon>
        <taxon>Agaricomycetes</taxon>
        <taxon>Agaricomycetidae</taxon>
        <taxon>Agaricales</taxon>
        <taxon>Pleurotineae</taxon>
        <taxon>Pleurotaceae</taxon>
        <taxon>Hohenbuehelia</taxon>
    </lineage>
</organism>
<dbReference type="Gene3D" id="3.40.50.300">
    <property type="entry name" value="P-loop containing nucleotide triphosphate hydrolases"/>
    <property type="match status" value="1"/>
</dbReference>
<comment type="caution">
    <text evidence="3">The sequence shown here is derived from an EMBL/GenBank/DDBJ whole genome shotgun (WGS) entry which is preliminary data.</text>
</comment>
<evidence type="ECO:0000313" key="4">
    <source>
        <dbReference type="Proteomes" id="UP001556367"/>
    </source>
</evidence>
<evidence type="ECO:0000313" key="3">
    <source>
        <dbReference type="EMBL" id="KAL0947714.1"/>
    </source>
</evidence>
<dbReference type="InterPro" id="IPR027417">
    <property type="entry name" value="P-loop_NTPase"/>
</dbReference>
<proteinExistence type="predicted"/>
<gene>
    <name evidence="3" type="ORF">HGRIS_013799</name>
</gene>
<name>A0ABR3IWQ3_9AGAR</name>
<dbReference type="InterPro" id="IPR056884">
    <property type="entry name" value="NPHP3-like_N"/>
</dbReference>